<gene>
    <name evidence="1" type="ORF">NCTC13296_03828</name>
</gene>
<dbReference type="SUPFAM" id="SSF140125">
    <property type="entry name" value="Rabenosyn-5 Rab-binding domain-like"/>
    <property type="match status" value="1"/>
</dbReference>
<organism evidence="1 2">
    <name type="scientific">Rhodococcus gordoniae</name>
    <dbReference type="NCBI Taxonomy" id="223392"/>
    <lineage>
        <taxon>Bacteria</taxon>
        <taxon>Bacillati</taxon>
        <taxon>Actinomycetota</taxon>
        <taxon>Actinomycetes</taxon>
        <taxon>Mycobacteriales</taxon>
        <taxon>Nocardiaceae</taxon>
        <taxon>Rhodococcus</taxon>
    </lineage>
</organism>
<dbReference type="EMBL" id="UGVI01000001">
    <property type="protein sequence ID" value="SUE16932.1"/>
    <property type="molecule type" value="Genomic_DNA"/>
</dbReference>
<accession>A0A379M493</accession>
<evidence type="ECO:0000313" key="1">
    <source>
        <dbReference type="EMBL" id="SUE16932.1"/>
    </source>
</evidence>
<reference evidence="1 2" key="1">
    <citation type="submission" date="2018-06" db="EMBL/GenBank/DDBJ databases">
        <authorList>
            <consortium name="Pathogen Informatics"/>
            <person name="Doyle S."/>
        </authorList>
    </citation>
    <scope>NUCLEOTIDE SEQUENCE [LARGE SCALE GENOMIC DNA]</scope>
    <source>
        <strain evidence="1 2">NCTC13296</strain>
    </source>
</reference>
<name>A0A379M493_9NOCA</name>
<evidence type="ECO:0000313" key="2">
    <source>
        <dbReference type="Proteomes" id="UP000254569"/>
    </source>
</evidence>
<protein>
    <submittedName>
        <fullName evidence="1">Uncharacterized protein</fullName>
    </submittedName>
</protein>
<dbReference type="Proteomes" id="UP000254569">
    <property type="component" value="Unassembled WGS sequence"/>
</dbReference>
<dbReference type="InterPro" id="IPR036531">
    <property type="entry name" value="Rbsn_Rab-bd_sf"/>
</dbReference>
<proteinExistence type="predicted"/>
<dbReference type="AlphaFoldDB" id="A0A379M493"/>
<dbReference type="RefSeq" id="WP_165369243.1">
    <property type="nucleotide sequence ID" value="NZ_CP101467.1"/>
</dbReference>
<sequence length="47" mass="5717">MSDDELRRAIRVLRERADLARSEGRHDDVEMIERTVRDYQEEMAQRL</sequence>
<keyword evidence="2" id="KW-1185">Reference proteome</keyword>